<organism evidence="1 2">
    <name type="scientific">Treponema vincentii ATCC 35580</name>
    <dbReference type="NCBI Taxonomy" id="596324"/>
    <lineage>
        <taxon>Bacteria</taxon>
        <taxon>Pseudomonadati</taxon>
        <taxon>Spirochaetota</taxon>
        <taxon>Spirochaetia</taxon>
        <taxon>Spirochaetales</taxon>
        <taxon>Treponemataceae</taxon>
        <taxon>Treponema</taxon>
    </lineage>
</organism>
<evidence type="ECO:0000313" key="1">
    <source>
        <dbReference type="EMBL" id="EEV21163.1"/>
    </source>
</evidence>
<reference evidence="1 2" key="1">
    <citation type="submission" date="2009-07" db="EMBL/GenBank/DDBJ databases">
        <authorList>
            <person name="Madupu R."/>
            <person name="Sebastian Y."/>
            <person name="Durkin A.S."/>
            <person name="Torralba M."/>
            <person name="Methe B."/>
            <person name="Sutton G.G."/>
            <person name="Strausberg R.L."/>
            <person name="Nelson K.E."/>
        </authorList>
    </citation>
    <scope>NUCLEOTIDE SEQUENCE [LARGE SCALE GENOMIC DNA]</scope>
    <source>
        <strain evidence="1 2">ATCC 35580</strain>
    </source>
</reference>
<comment type="caution">
    <text evidence="1">The sequence shown here is derived from an EMBL/GenBank/DDBJ whole genome shotgun (WGS) entry which is preliminary data.</text>
</comment>
<protein>
    <submittedName>
        <fullName evidence="1">Uncharacterized protein</fullName>
    </submittedName>
</protein>
<gene>
    <name evidence="1" type="ORF">TREVI0001_1524</name>
</gene>
<sequence length="42" mass="5175">MRNLFTVLITYIGVIAKHLRRKKKKYEEIIIRRNRLHAEHLC</sequence>
<proteinExistence type="predicted"/>
<dbReference type="AlphaFoldDB" id="C8PN20"/>
<accession>C8PN20</accession>
<dbReference type="STRING" id="596324.TREVI0001_1524"/>
<dbReference type="Proteomes" id="UP000004509">
    <property type="component" value="Unassembled WGS sequence"/>
</dbReference>
<evidence type="ECO:0000313" key="2">
    <source>
        <dbReference type="Proteomes" id="UP000004509"/>
    </source>
</evidence>
<name>C8PN20_9SPIR</name>
<dbReference type="EMBL" id="ACYH01000012">
    <property type="protein sequence ID" value="EEV21163.1"/>
    <property type="molecule type" value="Genomic_DNA"/>
</dbReference>